<evidence type="ECO:0000256" key="9">
    <source>
        <dbReference type="ARBA" id="ARBA00023224"/>
    </source>
</evidence>
<dbReference type="PANTHER" id="PTHR21137">
    <property type="entry name" value="ODORANT RECEPTOR"/>
    <property type="match status" value="1"/>
</dbReference>
<evidence type="ECO:0000256" key="10">
    <source>
        <dbReference type="SAM" id="Phobius"/>
    </source>
</evidence>
<comment type="caution">
    <text evidence="11">The sequence shown here is derived from an EMBL/GenBank/DDBJ whole genome shotgun (WGS) entry which is preliminary data.</text>
</comment>
<evidence type="ECO:0000256" key="5">
    <source>
        <dbReference type="ARBA" id="ARBA00022725"/>
    </source>
</evidence>
<accession>A0A834JC88</accession>
<dbReference type="GO" id="GO:0005549">
    <property type="term" value="F:odorant binding"/>
    <property type="evidence" value="ECO:0007669"/>
    <property type="project" value="InterPro"/>
</dbReference>
<gene>
    <name evidence="11" type="ORF">HZH68_014119</name>
</gene>
<keyword evidence="7 10" id="KW-0472">Membrane</keyword>
<dbReference type="Pfam" id="PF02949">
    <property type="entry name" value="7tm_6"/>
    <property type="match status" value="1"/>
</dbReference>
<keyword evidence="3" id="KW-0716">Sensory transduction</keyword>
<evidence type="ECO:0000313" key="11">
    <source>
        <dbReference type="EMBL" id="KAF7384507.1"/>
    </source>
</evidence>
<keyword evidence="12" id="KW-1185">Reference proteome</keyword>
<evidence type="ECO:0000256" key="3">
    <source>
        <dbReference type="ARBA" id="ARBA00022606"/>
    </source>
</evidence>
<dbReference type="GO" id="GO:0007165">
    <property type="term" value="P:signal transduction"/>
    <property type="evidence" value="ECO:0007669"/>
    <property type="project" value="UniProtKB-KW"/>
</dbReference>
<evidence type="ECO:0000256" key="1">
    <source>
        <dbReference type="ARBA" id="ARBA00004651"/>
    </source>
</evidence>
<organism evidence="11 12">
    <name type="scientific">Vespula germanica</name>
    <name type="common">German yellow jacket</name>
    <name type="synonym">Paravespula germanica</name>
    <dbReference type="NCBI Taxonomy" id="30212"/>
    <lineage>
        <taxon>Eukaryota</taxon>
        <taxon>Metazoa</taxon>
        <taxon>Ecdysozoa</taxon>
        <taxon>Arthropoda</taxon>
        <taxon>Hexapoda</taxon>
        <taxon>Insecta</taxon>
        <taxon>Pterygota</taxon>
        <taxon>Neoptera</taxon>
        <taxon>Endopterygota</taxon>
        <taxon>Hymenoptera</taxon>
        <taxon>Apocrita</taxon>
        <taxon>Aculeata</taxon>
        <taxon>Vespoidea</taxon>
        <taxon>Vespidae</taxon>
        <taxon>Vespinae</taxon>
        <taxon>Vespula</taxon>
    </lineage>
</organism>
<dbReference type="Proteomes" id="UP000617340">
    <property type="component" value="Unassembled WGS sequence"/>
</dbReference>
<keyword evidence="9" id="KW-0807">Transducer</keyword>
<evidence type="ECO:0000256" key="8">
    <source>
        <dbReference type="ARBA" id="ARBA00023170"/>
    </source>
</evidence>
<reference evidence="11" key="1">
    <citation type="journal article" date="2020" name="G3 (Bethesda)">
        <title>High-Quality Assemblies for Three Invasive Social Wasps from the &lt;i&gt;Vespula&lt;/i&gt; Genus.</title>
        <authorList>
            <person name="Harrop T.W.R."/>
            <person name="Guhlin J."/>
            <person name="McLaughlin G.M."/>
            <person name="Permina E."/>
            <person name="Stockwell P."/>
            <person name="Gilligan J."/>
            <person name="Le Lec M.F."/>
            <person name="Gruber M.A.M."/>
            <person name="Quinn O."/>
            <person name="Lovegrove M."/>
            <person name="Duncan E.J."/>
            <person name="Remnant E.J."/>
            <person name="Van Eeckhoven J."/>
            <person name="Graham B."/>
            <person name="Knapp R.A."/>
            <person name="Langford K.W."/>
            <person name="Kronenberg Z."/>
            <person name="Press M.O."/>
            <person name="Eacker S.M."/>
            <person name="Wilson-Rankin E.E."/>
            <person name="Purcell J."/>
            <person name="Lester P.J."/>
            <person name="Dearden P.K."/>
        </authorList>
    </citation>
    <scope>NUCLEOTIDE SEQUENCE</scope>
    <source>
        <strain evidence="11">Linc-1</strain>
    </source>
</reference>
<evidence type="ECO:0000256" key="7">
    <source>
        <dbReference type="ARBA" id="ARBA00023136"/>
    </source>
</evidence>
<feature type="transmembrane region" description="Helical" evidence="10">
    <location>
        <begin position="220"/>
        <end position="241"/>
    </location>
</feature>
<protein>
    <submittedName>
        <fullName evidence="11">Uncharacterized protein</fullName>
    </submittedName>
</protein>
<keyword evidence="5" id="KW-0552">Olfaction</keyword>
<dbReference type="EMBL" id="JACSDZ010000017">
    <property type="protein sequence ID" value="KAF7384507.1"/>
    <property type="molecule type" value="Genomic_DNA"/>
</dbReference>
<name>A0A834JC88_VESGE</name>
<evidence type="ECO:0000256" key="4">
    <source>
        <dbReference type="ARBA" id="ARBA00022692"/>
    </source>
</evidence>
<dbReference type="AlphaFoldDB" id="A0A834JC88"/>
<sequence length="246" mass="28176">MDSVVPLNESRPLKPIFKGEYFIDEDEHFFPIYFHMSICIVISITALITGDTLFLMFNSHICGIFAAVGYRLENFLKDQIDSKSSLDNLSEHKCLENILYSIRNHKSALKFAELIESFYSLSLLLQAGLSLICMSISLFEMLVVLQNSAESFRYFNFAVAQLVHLFCMCYPGQRMIDYSTDIRIKAYSGLWYEAPLPIHKLLILIIRKSLKPSYLTAGKIFIFCLETFATILQTATSYFMVISSVQ</sequence>
<dbReference type="GO" id="GO:0004984">
    <property type="term" value="F:olfactory receptor activity"/>
    <property type="evidence" value="ECO:0007669"/>
    <property type="project" value="InterPro"/>
</dbReference>
<dbReference type="InterPro" id="IPR004117">
    <property type="entry name" value="7tm6_olfct_rcpt"/>
</dbReference>
<keyword evidence="4 10" id="KW-0812">Transmembrane</keyword>
<keyword evidence="8" id="KW-0675">Receptor</keyword>
<dbReference type="GO" id="GO:0005886">
    <property type="term" value="C:plasma membrane"/>
    <property type="evidence" value="ECO:0007669"/>
    <property type="project" value="UniProtKB-SubCell"/>
</dbReference>
<feature type="transmembrane region" description="Helical" evidence="10">
    <location>
        <begin position="32"/>
        <end position="57"/>
    </location>
</feature>
<keyword evidence="6 10" id="KW-1133">Transmembrane helix</keyword>
<evidence type="ECO:0000313" key="12">
    <source>
        <dbReference type="Proteomes" id="UP000617340"/>
    </source>
</evidence>
<proteinExistence type="predicted"/>
<dbReference type="PANTHER" id="PTHR21137:SF35">
    <property type="entry name" value="ODORANT RECEPTOR 19A-RELATED"/>
    <property type="match status" value="1"/>
</dbReference>
<feature type="transmembrane region" description="Helical" evidence="10">
    <location>
        <begin position="118"/>
        <end position="139"/>
    </location>
</feature>
<comment type="subcellular location">
    <subcellularLocation>
        <location evidence="1">Cell membrane</location>
        <topology evidence="1">Multi-pass membrane protein</topology>
    </subcellularLocation>
</comment>
<keyword evidence="2" id="KW-1003">Cell membrane</keyword>
<evidence type="ECO:0000256" key="2">
    <source>
        <dbReference type="ARBA" id="ARBA00022475"/>
    </source>
</evidence>
<evidence type="ECO:0000256" key="6">
    <source>
        <dbReference type="ARBA" id="ARBA00022989"/>
    </source>
</evidence>